<reference evidence="3 4" key="1">
    <citation type="submission" date="2023-04" db="EMBL/GenBank/DDBJ databases">
        <title>Forest soil microbial communities from Buena Vista Peninsula, Colon Province, Panama.</title>
        <authorList>
            <person name="Bouskill N."/>
        </authorList>
    </citation>
    <scope>NUCLEOTIDE SEQUENCE [LARGE SCALE GENOMIC DNA]</scope>
    <source>
        <strain evidence="3 4">GGS1</strain>
    </source>
</reference>
<dbReference type="EMBL" id="JARXVH010000001">
    <property type="protein sequence ID" value="MDH6212799.1"/>
    <property type="molecule type" value="Genomic_DNA"/>
</dbReference>
<comment type="caution">
    <text evidence="3">The sequence shown here is derived from an EMBL/GenBank/DDBJ whole genome shotgun (WGS) entry which is preliminary data.</text>
</comment>
<gene>
    <name evidence="3" type="ORF">M2283_000078</name>
</gene>
<evidence type="ECO:0000313" key="3">
    <source>
        <dbReference type="EMBL" id="MDH6212799.1"/>
    </source>
</evidence>
<name>A0ABT6L937_9ACTN</name>
<keyword evidence="4" id="KW-1185">Reference proteome</keyword>
<accession>A0ABT6L937</accession>
<dbReference type="InterPro" id="IPR036291">
    <property type="entry name" value="NAD(P)-bd_dom_sf"/>
</dbReference>
<keyword evidence="1" id="KW-0521">NADP</keyword>
<organism evidence="3 4">
    <name type="scientific">Streptomyces pseudovenezuelae</name>
    <dbReference type="NCBI Taxonomy" id="67350"/>
    <lineage>
        <taxon>Bacteria</taxon>
        <taxon>Bacillati</taxon>
        <taxon>Actinomycetota</taxon>
        <taxon>Actinomycetes</taxon>
        <taxon>Kitasatosporales</taxon>
        <taxon>Streptomycetaceae</taxon>
        <taxon>Streptomyces</taxon>
        <taxon>Streptomyces aurantiacus group</taxon>
    </lineage>
</organism>
<dbReference type="InterPro" id="IPR013154">
    <property type="entry name" value="ADH-like_N"/>
</dbReference>
<protein>
    <submittedName>
        <fullName evidence="3">NADPH:quinone reductase-like Zn-dependent oxidoreductase</fullName>
    </submittedName>
</protein>
<proteinExistence type="predicted"/>
<dbReference type="Gene3D" id="3.90.180.10">
    <property type="entry name" value="Medium-chain alcohol dehydrogenases, catalytic domain"/>
    <property type="match status" value="1"/>
</dbReference>
<dbReference type="SMART" id="SM00829">
    <property type="entry name" value="PKS_ER"/>
    <property type="match status" value="1"/>
</dbReference>
<sequence>MTAQRLVRAGKSGDHAMRAVRFHEYGGIDVLRVEEVERPVPGAGQVLVEVRAAGIQPGEVMIREGARHERWPSTFPSGQGSDLAGVVVEAGPQVRGFAVGDEVLGFTHDRASHAEFVAVDDVQLTSRPEGLSWDVAGSLYVAGTTAYATVFAVDPGPADTVVVSGAAGGVGSLAVQLARRRGATVIGLAGERNHAWLKERGVVPVAYGEGVAERIRQASGGQVDAFIDTFGDGYVDLAVELGVRPQRINTIRDWQAAARVGARTYGEGAAACAVVIGELARLAARGELEVTIARTYPLEQVRDAFRELERPHTHGKIVLRP</sequence>
<feature type="domain" description="Enoyl reductase (ER)" evidence="2">
    <location>
        <begin position="26"/>
        <end position="319"/>
    </location>
</feature>
<dbReference type="Pfam" id="PF13602">
    <property type="entry name" value="ADH_zinc_N_2"/>
    <property type="match status" value="1"/>
</dbReference>
<dbReference type="InterPro" id="IPR051603">
    <property type="entry name" value="Zinc-ADH_QOR/CCCR"/>
</dbReference>
<dbReference type="Proteomes" id="UP001160499">
    <property type="component" value="Unassembled WGS sequence"/>
</dbReference>
<dbReference type="CDD" id="cd05289">
    <property type="entry name" value="MDR_like_2"/>
    <property type="match status" value="1"/>
</dbReference>
<evidence type="ECO:0000313" key="4">
    <source>
        <dbReference type="Proteomes" id="UP001160499"/>
    </source>
</evidence>
<evidence type="ECO:0000256" key="1">
    <source>
        <dbReference type="ARBA" id="ARBA00022857"/>
    </source>
</evidence>
<dbReference type="SUPFAM" id="SSF50129">
    <property type="entry name" value="GroES-like"/>
    <property type="match status" value="1"/>
</dbReference>
<dbReference type="Pfam" id="PF08240">
    <property type="entry name" value="ADH_N"/>
    <property type="match status" value="1"/>
</dbReference>
<dbReference type="InterPro" id="IPR020843">
    <property type="entry name" value="ER"/>
</dbReference>
<dbReference type="PANTHER" id="PTHR44154">
    <property type="entry name" value="QUINONE OXIDOREDUCTASE"/>
    <property type="match status" value="1"/>
</dbReference>
<dbReference type="InterPro" id="IPR011032">
    <property type="entry name" value="GroES-like_sf"/>
</dbReference>
<dbReference type="Gene3D" id="3.40.50.720">
    <property type="entry name" value="NAD(P)-binding Rossmann-like Domain"/>
    <property type="match status" value="1"/>
</dbReference>
<evidence type="ECO:0000259" key="2">
    <source>
        <dbReference type="SMART" id="SM00829"/>
    </source>
</evidence>
<dbReference type="SUPFAM" id="SSF51735">
    <property type="entry name" value="NAD(P)-binding Rossmann-fold domains"/>
    <property type="match status" value="1"/>
</dbReference>
<dbReference type="PANTHER" id="PTHR44154:SF1">
    <property type="entry name" value="QUINONE OXIDOREDUCTASE"/>
    <property type="match status" value="1"/>
</dbReference>